<feature type="transmembrane region" description="Helical" evidence="5">
    <location>
        <begin position="290"/>
        <end position="309"/>
    </location>
</feature>
<evidence type="ECO:0000256" key="4">
    <source>
        <dbReference type="ARBA" id="ARBA00023136"/>
    </source>
</evidence>
<feature type="transmembrane region" description="Helical" evidence="5">
    <location>
        <begin position="161"/>
        <end position="182"/>
    </location>
</feature>
<feature type="transmembrane region" description="Helical" evidence="5">
    <location>
        <begin position="188"/>
        <end position="206"/>
    </location>
</feature>
<feature type="transmembrane region" description="Helical" evidence="5">
    <location>
        <begin position="130"/>
        <end position="149"/>
    </location>
</feature>
<evidence type="ECO:0000256" key="2">
    <source>
        <dbReference type="ARBA" id="ARBA00022692"/>
    </source>
</evidence>
<evidence type="ECO:0000256" key="1">
    <source>
        <dbReference type="ARBA" id="ARBA00004651"/>
    </source>
</evidence>
<keyword evidence="3 5" id="KW-1133">Transmembrane helix</keyword>
<dbReference type="Pfam" id="PF01040">
    <property type="entry name" value="UbiA"/>
    <property type="match status" value="1"/>
</dbReference>
<reference evidence="6 7" key="1">
    <citation type="journal article" date="2019" name="Int. J. Syst. Evol. Microbiol.">
        <title>The Global Catalogue of Microorganisms (GCM) 10K type strain sequencing project: providing services to taxonomists for standard genome sequencing and annotation.</title>
        <authorList>
            <consortium name="The Broad Institute Genomics Platform"/>
            <consortium name="The Broad Institute Genome Sequencing Center for Infectious Disease"/>
            <person name="Wu L."/>
            <person name="Ma J."/>
        </authorList>
    </citation>
    <scope>NUCLEOTIDE SEQUENCE [LARGE SCALE GENOMIC DNA]</scope>
    <source>
        <strain evidence="6 7">YIM 94188</strain>
    </source>
</reference>
<feature type="transmembrane region" description="Helical" evidence="5">
    <location>
        <begin position="105"/>
        <end position="124"/>
    </location>
</feature>
<keyword evidence="2 5" id="KW-0812">Transmembrane</keyword>
<accession>A0ABD5TU25</accession>
<proteinExistence type="predicted"/>
<comment type="caution">
    <text evidence="6">The sequence shown here is derived from an EMBL/GenBank/DDBJ whole genome shotgun (WGS) entry which is preliminary data.</text>
</comment>
<name>A0ABD5TU25_9EURY</name>
<keyword evidence="4 5" id="KW-0472">Membrane</keyword>
<gene>
    <name evidence="6" type="ORF">ACFQEV_03600</name>
</gene>
<dbReference type="GO" id="GO:0005886">
    <property type="term" value="C:plasma membrane"/>
    <property type="evidence" value="ECO:0007669"/>
    <property type="project" value="UniProtKB-SubCell"/>
</dbReference>
<evidence type="ECO:0000313" key="7">
    <source>
        <dbReference type="Proteomes" id="UP001596408"/>
    </source>
</evidence>
<feature type="transmembrane region" description="Helical" evidence="5">
    <location>
        <begin position="65"/>
        <end position="84"/>
    </location>
</feature>
<feature type="transmembrane region" description="Helical" evidence="5">
    <location>
        <begin position="262"/>
        <end position="283"/>
    </location>
</feature>
<keyword evidence="7" id="KW-1185">Reference proteome</keyword>
<dbReference type="CDD" id="cd13967">
    <property type="entry name" value="PT_UbiA_5"/>
    <property type="match status" value="1"/>
</dbReference>
<evidence type="ECO:0000313" key="6">
    <source>
        <dbReference type="EMBL" id="MFC6824081.1"/>
    </source>
</evidence>
<organism evidence="6 7">
    <name type="scientific">Halopelagius fulvigenes</name>
    <dbReference type="NCBI Taxonomy" id="1198324"/>
    <lineage>
        <taxon>Archaea</taxon>
        <taxon>Methanobacteriati</taxon>
        <taxon>Methanobacteriota</taxon>
        <taxon>Stenosarchaea group</taxon>
        <taxon>Halobacteria</taxon>
        <taxon>Halobacteriales</taxon>
        <taxon>Haloferacaceae</taxon>
    </lineage>
</organism>
<evidence type="ECO:0000256" key="3">
    <source>
        <dbReference type="ARBA" id="ARBA00022989"/>
    </source>
</evidence>
<sequence length="314" mass="33393">MVHDTQALSNEPDRAAPMHSRLNEWARRQGERGWDALVYSSAYLALIAVAEVAVVMHLLSLPPNAAPVVVGLVTFAVYTSDRIADADTDAVSNPRQAAFARRHRDVLYVLASLSYGLAVALSVLGGPVALAITLLPGVFWILYASDWVPAGGLPFHRLKEVLLVNSAVVAFAWAATLTFLPLAFADAAFTPTATVVFAYFFLATFVNAEIPNVRDVEGDREIGVSTLPVVFGVRRTRHVLYGINLAVAALAGYAALSGYLSAAAVLALLVGVGYSCAVTSFVGRTEREDALVVAAECTFLFVFVALGVARSLPV</sequence>
<evidence type="ECO:0000256" key="5">
    <source>
        <dbReference type="SAM" id="Phobius"/>
    </source>
</evidence>
<dbReference type="InterPro" id="IPR000537">
    <property type="entry name" value="UbiA_prenyltransferase"/>
</dbReference>
<dbReference type="AlphaFoldDB" id="A0ABD5TU25"/>
<feature type="transmembrane region" description="Helical" evidence="5">
    <location>
        <begin position="239"/>
        <end position="256"/>
    </location>
</feature>
<protein>
    <submittedName>
        <fullName evidence="6">UbiA family prenyltransferase</fullName>
    </submittedName>
</protein>
<dbReference type="EMBL" id="JBHSXH010000009">
    <property type="protein sequence ID" value="MFC6824081.1"/>
    <property type="molecule type" value="Genomic_DNA"/>
</dbReference>
<dbReference type="RefSeq" id="WP_379692679.1">
    <property type="nucleotide sequence ID" value="NZ_JBHSXH010000009.1"/>
</dbReference>
<feature type="transmembrane region" description="Helical" evidence="5">
    <location>
        <begin position="36"/>
        <end position="59"/>
    </location>
</feature>
<comment type="subcellular location">
    <subcellularLocation>
        <location evidence="1">Cell membrane</location>
        <topology evidence="1">Multi-pass membrane protein</topology>
    </subcellularLocation>
</comment>
<dbReference type="Proteomes" id="UP001596408">
    <property type="component" value="Unassembled WGS sequence"/>
</dbReference>